<gene>
    <name evidence="2" type="ORF">OVA965_LOCUS38808</name>
    <name evidence="3" type="ORF">TMI583_LOCUS40024</name>
</gene>
<dbReference type="PANTHER" id="PTHR22050:SF0">
    <property type="entry name" value="TRANSMEMBRANE PROTEIN 131 HOMOLOG"/>
    <property type="match status" value="1"/>
</dbReference>
<keyword evidence="1" id="KW-0812">Transmembrane</keyword>
<dbReference type="Proteomes" id="UP000677228">
    <property type="component" value="Unassembled WGS sequence"/>
</dbReference>
<evidence type="ECO:0000313" key="2">
    <source>
        <dbReference type="EMBL" id="CAF1541590.1"/>
    </source>
</evidence>
<dbReference type="Proteomes" id="UP000682733">
    <property type="component" value="Unassembled WGS sequence"/>
</dbReference>
<keyword evidence="1" id="KW-0472">Membrane</keyword>
<dbReference type="EMBL" id="CAJNOK010038955">
    <property type="protein sequence ID" value="CAF1541590.1"/>
    <property type="molecule type" value="Genomic_DNA"/>
</dbReference>
<dbReference type="AlphaFoldDB" id="A0A8S2UC23"/>
<evidence type="ECO:0000256" key="1">
    <source>
        <dbReference type="SAM" id="Phobius"/>
    </source>
</evidence>
<sequence>MHNLDESNRFNLVLILNLIDYVIMFLAAIHLRPTIDRLQSLNYSSEPIYLSPGEEKIPFCLKLQRTSTLDKFVNIEDSIVIHTNLSFFHLPIYLYNAQLTFNLFDGGMASYGTILLNLNNILLSSIYVNTMKEVKIVVSNSNPIEISIEKIFSTYSPNSSIQLLYMKHLSSNKRVIFNKSYTNLDIAKLVIPAQHQAIFSIFINGTNIPKAYIESIKFETPYQ</sequence>
<dbReference type="EMBL" id="CAJOBA010061286">
    <property type="protein sequence ID" value="CAF4329994.1"/>
    <property type="molecule type" value="Genomic_DNA"/>
</dbReference>
<evidence type="ECO:0000313" key="3">
    <source>
        <dbReference type="EMBL" id="CAF4329994.1"/>
    </source>
</evidence>
<proteinExistence type="predicted"/>
<name>A0A8S2UC23_9BILA</name>
<feature type="transmembrane region" description="Helical" evidence="1">
    <location>
        <begin position="12"/>
        <end position="31"/>
    </location>
</feature>
<accession>A0A8S2UC23</accession>
<evidence type="ECO:0000313" key="4">
    <source>
        <dbReference type="Proteomes" id="UP000682733"/>
    </source>
</evidence>
<dbReference type="GO" id="GO:0016020">
    <property type="term" value="C:membrane"/>
    <property type="evidence" value="ECO:0007669"/>
    <property type="project" value="TreeGrafter"/>
</dbReference>
<comment type="caution">
    <text evidence="3">The sequence shown here is derived from an EMBL/GenBank/DDBJ whole genome shotgun (WGS) entry which is preliminary data.</text>
</comment>
<reference evidence="3" key="1">
    <citation type="submission" date="2021-02" db="EMBL/GenBank/DDBJ databases">
        <authorList>
            <person name="Nowell W R."/>
        </authorList>
    </citation>
    <scope>NUCLEOTIDE SEQUENCE</scope>
</reference>
<dbReference type="InterPro" id="IPR039877">
    <property type="entry name" value="TMEM131-like"/>
</dbReference>
<feature type="non-terminal residue" evidence="3">
    <location>
        <position position="1"/>
    </location>
</feature>
<organism evidence="3 4">
    <name type="scientific">Didymodactylos carnosus</name>
    <dbReference type="NCBI Taxonomy" id="1234261"/>
    <lineage>
        <taxon>Eukaryota</taxon>
        <taxon>Metazoa</taxon>
        <taxon>Spiralia</taxon>
        <taxon>Gnathifera</taxon>
        <taxon>Rotifera</taxon>
        <taxon>Eurotatoria</taxon>
        <taxon>Bdelloidea</taxon>
        <taxon>Philodinida</taxon>
        <taxon>Philodinidae</taxon>
        <taxon>Didymodactylos</taxon>
    </lineage>
</organism>
<dbReference type="PANTHER" id="PTHR22050">
    <property type="entry name" value="RW1 PROTEIN HOMOLOG"/>
    <property type="match status" value="1"/>
</dbReference>
<protein>
    <submittedName>
        <fullName evidence="3">Uncharacterized protein</fullName>
    </submittedName>
</protein>
<keyword evidence="1" id="KW-1133">Transmembrane helix</keyword>